<gene>
    <name evidence="1" type="ORF">SAMEA3906487_03069</name>
</gene>
<evidence type="ECO:0000313" key="2">
    <source>
        <dbReference type="Proteomes" id="UP000076825"/>
    </source>
</evidence>
<dbReference type="STRING" id="123899.SAMEA3906487_03069"/>
<dbReference type="RefSeq" id="WP_063492182.1">
    <property type="nucleotide sequence ID" value="NZ_CP016340.1"/>
</dbReference>
<sequence length="338" mass="36250">MKQQIISLLERAKENGTTIGDVLAEVRGMRPVCLTCDDHGAVGNILDTVQCPDCSQHAESKLEWIATPDIRDVPDCVLTPRGVALKQSQISVAEEAQDVKLPEIPSAYNDTGGYVGYAKSDLAAYARAAVMADRASRPARPEPTDAELATLASEFMMSGSCSTRYYFDDRGFARALLARYGAQPAASAEPVAFYKDGVLFWHGEHAAWRGKDGQLYAEPTAALASAPVAGEAKPVAWENFPAYLIDHCEGDTITEEGIQRALSRMLIDQKYAAPQACAAADGRDARGEDPLQGAANWLVQAHSQPGPTVLSACLMIGYNRAQRLYDAAIAAQQGEGGE</sequence>
<dbReference type="OrthoDB" id="8642133at2"/>
<protein>
    <submittedName>
        <fullName evidence="1">Phage protein</fullName>
    </submittedName>
</protein>
<dbReference type="KEGG" id="btrm:SAMEA390648703069"/>
<dbReference type="PATRIC" id="fig|123899.6.peg.3063"/>
<dbReference type="EMBL" id="LT546645">
    <property type="protein sequence ID" value="SAI72154.1"/>
    <property type="molecule type" value="Genomic_DNA"/>
</dbReference>
<dbReference type="Proteomes" id="UP000076825">
    <property type="component" value="Chromosome 1"/>
</dbReference>
<organism evidence="1 2">
    <name type="scientific">Bordetella trematum</name>
    <dbReference type="NCBI Taxonomy" id="123899"/>
    <lineage>
        <taxon>Bacteria</taxon>
        <taxon>Pseudomonadati</taxon>
        <taxon>Pseudomonadota</taxon>
        <taxon>Betaproteobacteria</taxon>
        <taxon>Burkholderiales</taxon>
        <taxon>Alcaligenaceae</taxon>
        <taxon>Bordetella</taxon>
    </lineage>
</organism>
<evidence type="ECO:0000313" key="1">
    <source>
        <dbReference type="EMBL" id="SAI72154.1"/>
    </source>
</evidence>
<dbReference type="GeneID" id="56591522"/>
<proteinExistence type="predicted"/>
<dbReference type="AlphaFoldDB" id="A0A157SPC6"/>
<keyword evidence="2" id="KW-1185">Reference proteome</keyword>
<accession>A0A157SPC6</accession>
<reference evidence="1 2" key="1">
    <citation type="submission" date="2016-04" db="EMBL/GenBank/DDBJ databases">
        <authorList>
            <consortium name="Pathogen Informatics"/>
        </authorList>
    </citation>
    <scope>NUCLEOTIDE SEQUENCE [LARGE SCALE GENOMIC DNA]</scope>
    <source>
        <strain evidence="1 2">H044680328</strain>
    </source>
</reference>
<name>A0A157SPC6_9BORD</name>